<dbReference type="SUPFAM" id="SSF52972">
    <property type="entry name" value="ITPase-like"/>
    <property type="match status" value="1"/>
</dbReference>
<evidence type="ECO:0000256" key="5">
    <source>
        <dbReference type="ARBA" id="ARBA00022801"/>
    </source>
</evidence>
<dbReference type="GO" id="GO:0103023">
    <property type="term" value="F:ITPase activity"/>
    <property type="evidence" value="ECO:0007669"/>
    <property type="project" value="UniProtKB-EC"/>
</dbReference>
<dbReference type="InterPro" id="IPR029001">
    <property type="entry name" value="ITPase-like_fam"/>
</dbReference>
<evidence type="ECO:0000256" key="4">
    <source>
        <dbReference type="ARBA" id="ARBA00022741"/>
    </source>
</evidence>
<gene>
    <name evidence="14" type="ORF">A2571_01890</name>
</gene>
<organism evidence="14 15">
    <name type="scientific">Candidatus Vogelbacteria bacterium RIFOXYD1_FULL_44_32</name>
    <dbReference type="NCBI Taxonomy" id="1802438"/>
    <lineage>
        <taxon>Bacteria</taxon>
        <taxon>Candidatus Vogeliibacteriota</taxon>
    </lineage>
</organism>
<evidence type="ECO:0000256" key="8">
    <source>
        <dbReference type="ARBA" id="ARBA00023211"/>
    </source>
</evidence>
<keyword evidence="6" id="KW-0460">Magnesium</keyword>
<dbReference type="InterPro" id="IPR026533">
    <property type="entry name" value="NTPase/PRRC1"/>
</dbReference>
<comment type="cofactor">
    <cofactor evidence="2">
        <name>Mg(2+)</name>
        <dbReference type="ChEBI" id="CHEBI:18420"/>
    </cofactor>
</comment>
<keyword evidence="7" id="KW-0546">Nucleotide metabolism</keyword>
<accession>A0A1G2QDD2</accession>
<evidence type="ECO:0000256" key="9">
    <source>
        <dbReference type="ARBA" id="ARBA00038901"/>
    </source>
</evidence>
<dbReference type="InterPro" id="IPR050299">
    <property type="entry name" value="YjjX_NTPase"/>
</dbReference>
<dbReference type="GO" id="GO:0009117">
    <property type="term" value="P:nucleotide metabolic process"/>
    <property type="evidence" value="ECO:0007669"/>
    <property type="project" value="UniProtKB-KW"/>
</dbReference>
<dbReference type="PANTHER" id="PTHR34699:SF2">
    <property type="entry name" value="NON-CANONICAL PURINE NTP PHOSPHATASE_PRRC1 DOMAIN-CONTAINING PROTEIN"/>
    <property type="match status" value="1"/>
</dbReference>
<reference evidence="14 15" key="1">
    <citation type="journal article" date="2016" name="Nat. Commun.">
        <title>Thousands of microbial genomes shed light on interconnected biogeochemical processes in an aquifer system.</title>
        <authorList>
            <person name="Anantharaman K."/>
            <person name="Brown C.T."/>
            <person name="Hug L.A."/>
            <person name="Sharon I."/>
            <person name="Castelle C.J."/>
            <person name="Probst A.J."/>
            <person name="Thomas B.C."/>
            <person name="Singh A."/>
            <person name="Wilkins M.J."/>
            <person name="Karaoz U."/>
            <person name="Brodie E.L."/>
            <person name="Williams K.H."/>
            <person name="Hubbard S.S."/>
            <person name="Banfield J.F."/>
        </authorList>
    </citation>
    <scope>NUCLEOTIDE SEQUENCE [LARGE SCALE GENOMIC DNA]</scope>
</reference>
<dbReference type="AlphaFoldDB" id="A0A1G2QDD2"/>
<feature type="region of interest" description="Disordered" evidence="12">
    <location>
        <begin position="37"/>
        <end position="59"/>
    </location>
</feature>
<dbReference type="GO" id="GO:0000166">
    <property type="term" value="F:nucleotide binding"/>
    <property type="evidence" value="ECO:0007669"/>
    <property type="project" value="UniProtKB-KW"/>
</dbReference>
<comment type="catalytic activity">
    <reaction evidence="11">
        <text>XTP + H2O = XDP + phosphate + H(+)</text>
        <dbReference type="Rhea" id="RHEA:28406"/>
        <dbReference type="ChEBI" id="CHEBI:15377"/>
        <dbReference type="ChEBI" id="CHEBI:15378"/>
        <dbReference type="ChEBI" id="CHEBI:43474"/>
        <dbReference type="ChEBI" id="CHEBI:59884"/>
        <dbReference type="ChEBI" id="CHEBI:61314"/>
        <dbReference type="EC" id="3.6.1.73"/>
    </reaction>
</comment>
<keyword evidence="3" id="KW-0479">Metal-binding</keyword>
<dbReference type="EC" id="3.6.1.73" evidence="9"/>
<evidence type="ECO:0000256" key="1">
    <source>
        <dbReference type="ARBA" id="ARBA00001936"/>
    </source>
</evidence>
<evidence type="ECO:0000256" key="6">
    <source>
        <dbReference type="ARBA" id="ARBA00022842"/>
    </source>
</evidence>
<sequence length="179" mass="20266">MKIIIGSTSERKIDIARKILTEQLSLSTDLHIEGYKSNSGVPDTPYDKQTFDGSKNRAEDAKNNIPSADMWVGLESGLVERYGHIYEEAWCTIFTKDETFYGYSSGLKVPDFILGEMKKLNKEHCDVMAILEEKYGNLPNDTWGTYSGGMIAREVSLEEALRNTLIQIIAPDHSFYKQK</sequence>
<keyword evidence="4" id="KW-0547">Nucleotide-binding</keyword>
<keyword evidence="5" id="KW-0378">Hydrolase</keyword>
<evidence type="ECO:0000256" key="11">
    <source>
        <dbReference type="ARBA" id="ARBA00048781"/>
    </source>
</evidence>
<dbReference type="Pfam" id="PF01931">
    <property type="entry name" value="NTPase_I-T"/>
    <property type="match status" value="1"/>
</dbReference>
<comment type="catalytic activity">
    <reaction evidence="10">
        <text>ITP + H2O = IDP + phosphate + H(+)</text>
        <dbReference type="Rhea" id="RHEA:28330"/>
        <dbReference type="ChEBI" id="CHEBI:15377"/>
        <dbReference type="ChEBI" id="CHEBI:15378"/>
        <dbReference type="ChEBI" id="CHEBI:43474"/>
        <dbReference type="ChEBI" id="CHEBI:58280"/>
        <dbReference type="ChEBI" id="CHEBI:61402"/>
        <dbReference type="EC" id="3.6.1.73"/>
    </reaction>
</comment>
<evidence type="ECO:0000313" key="14">
    <source>
        <dbReference type="EMBL" id="OHA58507.1"/>
    </source>
</evidence>
<evidence type="ECO:0000259" key="13">
    <source>
        <dbReference type="Pfam" id="PF01931"/>
    </source>
</evidence>
<evidence type="ECO:0000256" key="10">
    <source>
        <dbReference type="ARBA" id="ARBA00048174"/>
    </source>
</evidence>
<proteinExistence type="predicted"/>
<dbReference type="Proteomes" id="UP000177043">
    <property type="component" value="Unassembled WGS sequence"/>
</dbReference>
<dbReference type="Gene3D" id="3.90.950.10">
    <property type="match status" value="1"/>
</dbReference>
<dbReference type="PANTHER" id="PTHR34699">
    <property type="match status" value="1"/>
</dbReference>
<dbReference type="EMBL" id="MHTJ01000003">
    <property type="protein sequence ID" value="OHA58507.1"/>
    <property type="molecule type" value="Genomic_DNA"/>
</dbReference>
<protein>
    <recommendedName>
        <fullName evidence="9">inosine/xanthosine triphosphatase</fullName>
        <ecNumber evidence="9">3.6.1.73</ecNumber>
    </recommendedName>
</protein>
<comment type="caution">
    <text evidence="14">The sequence shown here is derived from an EMBL/GenBank/DDBJ whole genome shotgun (WGS) entry which is preliminary data.</text>
</comment>
<evidence type="ECO:0000256" key="7">
    <source>
        <dbReference type="ARBA" id="ARBA00023080"/>
    </source>
</evidence>
<evidence type="ECO:0000256" key="2">
    <source>
        <dbReference type="ARBA" id="ARBA00001946"/>
    </source>
</evidence>
<name>A0A1G2QDD2_9BACT</name>
<evidence type="ECO:0000256" key="12">
    <source>
        <dbReference type="SAM" id="MobiDB-lite"/>
    </source>
</evidence>
<evidence type="ECO:0000256" key="3">
    <source>
        <dbReference type="ARBA" id="ARBA00022723"/>
    </source>
</evidence>
<dbReference type="STRING" id="1802438.A2571_01890"/>
<evidence type="ECO:0000313" key="15">
    <source>
        <dbReference type="Proteomes" id="UP000177043"/>
    </source>
</evidence>
<feature type="compositionally biased region" description="Basic and acidic residues" evidence="12">
    <location>
        <begin position="45"/>
        <end position="59"/>
    </location>
</feature>
<keyword evidence="8" id="KW-0464">Manganese</keyword>
<feature type="domain" description="Non-canonical purine NTP phosphatase/PRRC1" evidence="13">
    <location>
        <begin position="6"/>
        <end position="168"/>
    </location>
</feature>
<dbReference type="GO" id="GO:0046872">
    <property type="term" value="F:metal ion binding"/>
    <property type="evidence" value="ECO:0007669"/>
    <property type="project" value="UniProtKB-KW"/>
</dbReference>
<comment type="cofactor">
    <cofactor evidence="1">
        <name>Mn(2+)</name>
        <dbReference type="ChEBI" id="CHEBI:29035"/>
    </cofactor>
</comment>